<accession>A0A645HEN0</accession>
<dbReference type="InterPro" id="IPR029465">
    <property type="entry name" value="ATPgrasp_TupA"/>
</dbReference>
<dbReference type="AlphaFoldDB" id="A0A645HEN0"/>
<comment type="caution">
    <text evidence="1">The sequence shown here is derived from an EMBL/GenBank/DDBJ whole genome shotgun (WGS) entry which is preliminary data.</text>
</comment>
<evidence type="ECO:0000313" key="1">
    <source>
        <dbReference type="EMBL" id="MPN37497.1"/>
    </source>
</evidence>
<name>A0A645HEN0_9ZZZZ</name>
<reference evidence="1" key="1">
    <citation type="submission" date="2019-08" db="EMBL/GenBank/DDBJ databases">
        <authorList>
            <person name="Kucharzyk K."/>
            <person name="Murdoch R.W."/>
            <person name="Higgins S."/>
            <person name="Loffler F."/>
        </authorList>
    </citation>
    <scope>NUCLEOTIDE SEQUENCE</scope>
</reference>
<sequence length="62" mass="7116">MVKIAEKLAKPFPFVRVDLYNIDGKVYLSEMTFTPAKGTLIFDDPKADNEIGKWLKIDIDKK</sequence>
<organism evidence="1">
    <name type="scientific">bioreactor metagenome</name>
    <dbReference type="NCBI Taxonomy" id="1076179"/>
    <lineage>
        <taxon>unclassified sequences</taxon>
        <taxon>metagenomes</taxon>
        <taxon>ecological metagenomes</taxon>
    </lineage>
</organism>
<proteinExistence type="predicted"/>
<gene>
    <name evidence="1" type="ORF">SDC9_185016</name>
</gene>
<dbReference type="EMBL" id="VSSQ01092177">
    <property type="protein sequence ID" value="MPN37497.1"/>
    <property type="molecule type" value="Genomic_DNA"/>
</dbReference>
<protein>
    <submittedName>
        <fullName evidence="1">Uncharacterized protein</fullName>
    </submittedName>
</protein>
<dbReference type="Pfam" id="PF14305">
    <property type="entry name" value="ATPgrasp_TupA"/>
    <property type="match status" value="1"/>
</dbReference>